<organism evidence="2 3">
    <name type="scientific">Ficus carica</name>
    <name type="common">Common fig</name>
    <dbReference type="NCBI Taxonomy" id="3494"/>
    <lineage>
        <taxon>Eukaryota</taxon>
        <taxon>Viridiplantae</taxon>
        <taxon>Streptophyta</taxon>
        <taxon>Embryophyta</taxon>
        <taxon>Tracheophyta</taxon>
        <taxon>Spermatophyta</taxon>
        <taxon>Magnoliopsida</taxon>
        <taxon>eudicotyledons</taxon>
        <taxon>Gunneridae</taxon>
        <taxon>Pentapetalae</taxon>
        <taxon>rosids</taxon>
        <taxon>fabids</taxon>
        <taxon>Rosales</taxon>
        <taxon>Moraceae</taxon>
        <taxon>Ficeae</taxon>
        <taxon>Ficus</taxon>
    </lineage>
</organism>
<accession>A0AA88D2S1</accession>
<reference evidence="2" key="1">
    <citation type="submission" date="2023-07" db="EMBL/GenBank/DDBJ databases">
        <title>draft genome sequence of fig (Ficus carica).</title>
        <authorList>
            <person name="Takahashi T."/>
            <person name="Nishimura K."/>
        </authorList>
    </citation>
    <scope>NUCLEOTIDE SEQUENCE</scope>
</reference>
<evidence type="ECO:0000313" key="2">
    <source>
        <dbReference type="EMBL" id="GMN40406.1"/>
    </source>
</evidence>
<dbReference type="EMBL" id="BTGU01000011">
    <property type="protein sequence ID" value="GMN40406.1"/>
    <property type="molecule type" value="Genomic_DNA"/>
</dbReference>
<evidence type="ECO:0000256" key="1">
    <source>
        <dbReference type="SAM" id="MobiDB-lite"/>
    </source>
</evidence>
<proteinExistence type="predicted"/>
<dbReference type="Proteomes" id="UP001187192">
    <property type="component" value="Unassembled WGS sequence"/>
</dbReference>
<evidence type="ECO:0000313" key="3">
    <source>
        <dbReference type="Proteomes" id="UP001187192"/>
    </source>
</evidence>
<dbReference type="AlphaFoldDB" id="A0AA88D2S1"/>
<dbReference type="PANTHER" id="PTHR33181">
    <property type="entry name" value="OS01G0778500 PROTEIN"/>
    <property type="match status" value="1"/>
</dbReference>
<sequence length="105" mass="12506">MKGRRTWKKMSPAKMETWRAWLWFKETFFVPTKCVLLKLTSASRRKAKGNGHGLVSLYKDMESCGEYADIRVMWEILHSCPQSTPNRSERRSRRSSYWRPCFQPT</sequence>
<dbReference type="PANTHER" id="PTHR33181:SF15">
    <property type="entry name" value="PROTEIN FAR1-RELATED SEQUENCE"/>
    <property type="match status" value="1"/>
</dbReference>
<keyword evidence="3" id="KW-1185">Reference proteome</keyword>
<name>A0AA88D2S1_FICCA</name>
<protein>
    <submittedName>
        <fullName evidence="2">Uncharacterized protein</fullName>
    </submittedName>
</protein>
<dbReference type="Gramene" id="FCD_00015289-RA">
    <property type="protein sequence ID" value="FCD_00015289-RA:cds"/>
    <property type="gene ID" value="FCD_00015289"/>
</dbReference>
<comment type="caution">
    <text evidence="2">The sequence shown here is derived from an EMBL/GenBank/DDBJ whole genome shotgun (WGS) entry which is preliminary data.</text>
</comment>
<feature type="region of interest" description="Disordered" evidence="1">
    <location>
        <begin position="81"/>
        <end position="105"/>
    </location>
</feature>
<gene>
    <name evidence="2" type="ORF">TIFTF001_009629</name>
</gene>